<dbReference type="Proteomes" id="UP000624703">
    <property type="component" value="Unassembled WGS sequence"/>
</dbReference>
<evidence type="ECO:0000313" key="16">
    <source>
        <dbReference type="EMBL" id="MBK1791851.1"/>
    </source>
</evidence>
<dbReference type="NCBIfam" id="NF003556">
    <property type="entry name" value="PRK05222.1"/>
    <property type="match status" value="1"/>
</dbReference>
<feature type="binding site" evidence="11">
    <location>
        <position position="20"/>
    </location>
    <ligand>
        <name>5-methyltetrahydropteroyltri-L-glutamate</name>
        <dbReference type="ChEBI" id="CHEBI:58207"/>
    </ligand>
</feature>
<feature type="binding site" evidence="10 11">
    <location>
        <position position="485"/>
    </location>
    <ligand>
        <name>L-methionine</name>
        <dbReference type="ChEBI" id="CHEBI:57844"/>
    </ligand>
</feature>
<dbReference type="InterPro" id="IPR038071">
    <property type="entry name" value="UROD/MetE-like_sf"/>
</dbReference>
<evidence type="ECO:0000313" key="17">
    <source>
        <dbReference type="Proteomes" id="UP000624703"/>
    </source>
</evidence>
<evidence type="ECO:0000256" key="10">
    <source>
        <dbReference type="HAMAP-Rule" id="MF_00172"/>
    </source>
</evidence>
<dbReference type="HAMAP" id="MF_00172">
    <property type="entry name" value="Meth_synth"/>
    <property type="match status" value="1"/>
</dbReference>
<evidence type="ECO:0000256" key="6">
    <source>
        <dbReference type="ARBA" id="ARBA00022679"/>
    </source>
</evidence>
<feature type="binding site" evidence="12">
    <location>
        <position position="644"/>
    </location>
    <ligand>
        <name>Zn(2+)</name>
        <dbReference type="ChEBI" id="CHEBI:29105"/>
        <label>1</label>
        <note>catalytic</note>
    </ligand>
</feature>
<dbReference type="Pfam" id="PF01717">
    <property type="entry name" value="Meth_synt_2"/>
    <property type="match status" value="1"/>
</dbReference>
<feature type="binding site" evidence="12">
    <location>
        <position position="642"/>
    </location>
    <ligand>
        <name>Zn(2+)</name>
        <dbReference type="ChEBI" id="CHEBI:29105"/>
        <label>1</label>
        <note>catalytic</note>
    </ligand>
</feature>
<evidence type="ECO:0000256" key="11">
    <source>
        <dbReference type="PIRSR" id="PIRSR000382-1"/>
    </source>
</evidence>
<dbReference type="GO" id="GO:0003871">
    <property type="term" value="F:5-methyltetrahydropteroyltriglutamate-homocysteine S-methyltransferase activity"/>
    <property type="evidence" value="ECO:0007669"/>
    <property type="project" value="UniProtKB-UniRule"/>
</dbReference>
<dbReference type="Gene3D" id="3.20.20.210">
    <property type="match status" value="2"/>
</dbReference>
<gene>
    <name evidence="10 16" type="primary">metE</name>
    <name evidence="16" type="ORF">JIN82_11875</name>
</gene>
<keyword evidence="7 10" id="KW-0479">Metal-binding</keyword>
<comment type="cofactor">
    <cofactor evidence="12">
        <name>Zn(2+)</name>
        <dbReference type="ChEBI" id="CHEBI:29105"/>
    </cofactor>
    <text evidence="12">Binds 2 Zn(2+) ions per subunit.</text>
</comment>
<sequence>MNYQTHILGYPRIGAQRELKWALEKFWRGEIDASQLEQQGRELRKTHWREQADAGLDFVSVGDFSFYDQVLDTACQFGIVPARYGVNSANLSLTEYFTLARGNQQHAPLALTKWLDTNYHYLVPELADDCEFKLNTNRLLAEIKEALNEGHCVKPVILGPVTLLSLCQLEGKSTTTPLSRLNELLPIYVELLENIQRLGVSWVQIDEPIFCTDLAPDQQLALSRAYENLSGVEGINILLATYFGEVRNHLNLLLTLPVAGIHIDASQCDEDAIRAAKYLGSQKVLSLGIVDGRNVWLNDLQVSHQLVEKIRHHVDDSQIWLASSCSLQYVPHTVANESNLEPQLRSWLSFARQKLDEIVQLAQPLESLLPAIEANQLVLAEKLLTAGVIDSAVRERLAEELPNIDRNRTSYQQRKHKQQAALQLPLLPSTTIGSFPQTKEIRKARAQYLSGQISAADYQQFLQAETRECIHKQEEAGIDVLVHGEFERNDMVEYFASQLAGFASTSAGWVQSYGSRCTKPPLIWGDVSRLQSMTLDWVKFAQSITNKPVKGMLTGTTTILQWSFLRNDIPRRHVSQQIALALRDEVLELEANGVQIIQVDEAALREGLPLRNDKQADYLDESVDSFLITTSGVREETQIHTHMCYSQFNAIYESIIALDADVISIEATRNQMKLLDVFSQSAYPNQIGPGVWDIHSPRVPSVAEIKSLIKKALYYIPAEQLWINPDCGLKTRGWLETEASMKNLVSACREIRAELCESAITH</sequence>
<evidence type="ECO:0000256" key="13">
    <source>
        <dbReference type="PIRSR" id="PIRSR000382-3"/>
    </source>
</evidence>
<dbReference type="CDD" id="cd03312">
    <property type="entry name" value="CIMS_N_terminal_like"/>
    <property type="match status" value="1"/>
</dbReference>
<feature type="binding site" evidence="10 11">
    <location>
        <begin position="516"/>
        <end position="517"/>
    </location>
    <ligand>
        <name>5-methyltetrahydropteroyltri-L-glutamate</name>
        <dbReference type="ChEBI" id="CHEBI:58207"/>
    </ligand>
</feature>
<evidence type="ECO:0000256" key="5">
    <source>
        <dbReference type="ARBA" id="ARBA00022605"/>
    </source>
</evidence>
<evidence type="ECO:0000256" key="2">
    <source>
        <dbReference type="ARBA" id="ARBA00004681"/>
    </source>
</evidence>
<name>A0A8J7MFK9_9BACT</name>
<feature type="domain" description="Cobalamin-independent methionine synthase MetE C-terminal/archaeal" evidence="14">
    <location>
        <begin position="427"/>
        <end position="749"/>
    </location>
</feature>
<comment type="function">
    <text evidence="1 10">Catalyzes the transfer of a methyl group from 5-methyltetrahydrofolate to homocysteine resulting in methionine formation.</text>
</comment>
<evidence type="ECO:0000256" key="3">
    <source>
        <dbReference type="ARBA" id="ARBA00009553"/>
    </source>
</evidence>
<feature type="active site" description="Proton donor" evidence="10 13">
    <location>
        <position position="695"/>
    </location>
</feature>
<dbReference type="InterPro" id="IPR013215">
    <property type="entry name" value="Cbl-indep_Met_Synth_N"/>
</dbReference>
<dbReference type="EC" id="2.1.1.14" evidence="10"/>
<dbReference type="GO" id="GO:0008270">
    <property type="term" value="F:zinc ion binding"/>
    <property type="evidence" value="ECO:0007669"/>
    <property type="project" value="InterPro"/>
</dbReference>
<feature type="binding site" evidence="10 11">
    <location>
        <position position="600"/>
    </location>
    <ligand>
        <name>L-homocysteine</name>
        <dbReference type="ChEBI" id="CHEBI:58199"/>
    </ligand>
</feature>
<feature type="binding site" evidence="10 11">
    <location>
        <position position="562"/>
    </location>
    <ligand>
        <name>5-methyltetrahydropteroyltri-L-glutamate</name>
        <dbReference type="ChEBI" id="CHEBI:58207"/>
    </ligand>
</feature>
<evidence type="ECO:0000259" key="14">
    <source>
        <dbReference type="Pfam" id="PF01717"/>
    </source>
</evidence>
<dbReference type="GO" id="GO:0032259">
    <property type="term" value="P:methylation"/>
    <property type="evidence" value="ECO:0007669"/>
    <property type="project" value="UniProtKB-KW"/>
</dbReference>
<comment type="caution">
    <text evidence="16">The sequence shown here is derived from an EMBL/GenBank/DDBJ whole genome shotgun (WGS) entry which is preliminary data.</text>
</comment>
<dbReference type="PIRSF" id="PIRSF000382">
    <property type="entry name" value="MeTrfase_B12_ind"/>
    <property type="match status" value="1"/>
</dbReference>
<evidence type="ECO:0000256" key="9">
    <source>
        <dbReference type="ARBA" id="ARBA00023167"/>
    </source>
</evidence>
<feature type="binding site" evidence="10 11">
    <location>
        <begin position="432"/>
        <end position="434"/>
    </location>
    <ligand>
        <name>L-homocysteine</name>
        <dbReference type="ChEBI" id="CHEBI:58199"/>
    </ligand>
</feature>
<evidence type="ECO:0000256" key="4">
    <source>
        <dbReference type="ARBA" id="ARBA00022603"/>
    </source>
</evidence>
<dbReference type="NCBIfam" id="TIGR01371">
    <property type="entry name" value="met_syn_B12ind"/>
    <property type="match status" value="1"/>
</dbReference>
<dbReference type="Pfam" id="PF08267">
    <property type="entry name" value="Meth_synt_1"/>
    <property type="match status" value="1"/>
</dbReference>
<feature type="binding site" evidence="10">
    <location>
        <position position="485"/>
    </location>
    <ligand>
        <name>L-homocysteine</name>
        <dbReference type="ChEBI" id="CHEBI:58199"/>
    </ligand>
</feature>
<feature type="domain" description="Cobalamin-independent methionine synthase MetE N-terminal" evidence="15">
    <location>
        <begin position="5"/>
        <end position="314"/>
    </location>
</feature>
<protein>
    <recommendedName>
        <fullName evidence="10">5-methyltetrahydropteroyltriglutamate--homocysteine methyltransferase</fullName>
        <ecNumber evidence="10">2.1.1.14</ecNumber>
    </recommendedName>
    <alternativeName>
        <fullName evidence="10">Cobalamin-independent methionine synthase</fullName>
    </alternativeName>
    <alternativeName>
        <fullName evidence="10">Methionine synthase, vitamin-B12 independent isozyme</fullName>
    </alternativeName>
</protein>
<dbReference type="InterPro" id="IPR002629">
    <property type="entry name" value="Met_Synth_C/arc"/>
</dbReference>
<feature type="binding site" evidence="10">
    <location>
        <position position="642"/>
    </location>
    <ligand>
        <name>Zn(2+)</name>
        <dbReference type="ChEBI" id="CHEBI:29105"/>
        <note>catalytic</note>
    </ligand>
</feature>
<feature type="binding site" evidence="11">
    <location>
        <position position="118"/>
    </location>
    <ligand>
        <name>5-methyltetrahydropteroyltri-L-glutamate</name>
        <dbReference type="ChEBI" id="CHEBI:58207"/>
    </ligand>
</feature>
<dbReference type="EMBL" id="JAENIM010000041">
    <property type="protein sequence ID" value="MBK1791851.1"/>
    <property type="molecule type" value="Genomic_DNA"/>
</dbReference>
<evidence type="ECO:0000259" key="15">
    <source>
        <dbReference type="Pfam" id="PF08267"/>
    </source>
</evidence>
<keyword evidence="6 10" id="KW-0808">Transferase</keyword>
<accession>A0A8J7MFK9</accession>
<feature type="binding site" evidence="10">
    <location>
        <begin position="17"/>
        <end position="20"/>
    </location>
    <ligand>
        <name>5-methyltetrahydropteroyltri-L-glutamate</name>
        <dbReference type="ChEBI" id="CHEBI:58207"/>
    </ligand>
</feature>
<dbReference type="SUPFAM" id="SSF51726">
    <property type="entry name" value="UROD/MetE-like"/>
    <property type="match status" value="2"/>
</dbReference>
<reference evidence="16" key="1">
    <citation type="submission" date="2021-01" db="EMBL/GenBank/DDBJ databases">
        <title>Modified the classification status of verrucomicrobia.</title>
        <authorList>
            <person name="Feng X."/>
        </authorList>
    </citation>
    <scope>NUCLEOTIDE SEQUENCE</scope>
    <source>
        <strain evidence="16">_KCTC 22039</strain>
    </source>
</reference>
<feature type="binding site" evidence="10">
    <location>
        <position position="644"/>
    </location>
    <ligand>
        <name>Zn(2+)</name>
        <dbReference type="ChEBI" id="CHEBI:29105"/>
        <note>catalytic</note>
    </ligand>
</feature>
<dbReference type="InterPro" id="IPR006276">
    <property type="entry name" value="Cobalamin-indep_Met_synthase"/>
</dbReference>
<comment type="cofactor">
    <cofactor evidence="10">
        <name>Zn(2+)</name>
        <dbReference type="ChEBI" id="CHEBI:29105"/>
    </cofactor>
    <text evidence="10">Binds 1 zinc ion per subunit.</text>
</comment>
<feature type="binding site" evidence="10">
    <location>
        <position position="606"/>
    </location>
    <ligand>
        <name>5-methyltetrahydropteroyltri-L-glutamate</name>
        <dbReference type="ChEBI" id="CHEBI:58207"/>
    </ligand>
</feature>
<comment type="similarity">
    <text evidence="3 10">Belongs to the vitamin-B12 independent methionine synthase family.</text>
</comment>
<evidence type="ECO:0000256" key="7">
    <source>
        <dbReference type="ARBA" id="ARBA00022723"/>
    </source>
</evidence>
<feature type="binding site" evidence="12">
    <location>
        <position position="727"/>
    </location>
    <ligand>
        <name>Zn(2+)</name>
        <dbReference type="ChEBI" id="CHEBI:29105"/>
        <label>1</label>
        <note>catalytic</note>
    </ligand>
</feature>
<evidence type="ECO:0000256" key="1">
    <source>
        <dbReference type="ARBA" id="ARBA00002777"/>
    </source>
</evidence>
<keyword evidence="17" id="KW-1185">Reference proteome</keyword>
<dbReference type="UniPathway" id="UPA00051">
    <property type="reaction ID" value="UER00082"/>
</dbReference>
<keyword evidence="5 10" id="KW-0028">Amino-acid biosynthesis</keyword>
<keyword evidence="4 10" id="KW-0489">Methyltransferase</keyword>
<feature type="binding site" evidence="10 11">
    <location>
        <begin position="432"/>
        <end position="434"/>
    </location>
    <ligand>
        <name>L-methionine</name>
        <dbReference type="ChEBI" id="CHEBI:57844"/>
    </ligand>
</feature>
<keyword evidence="8 10" id="KW-0862">Zinc</keyword>
<comment type="pathway">
    <text evidence="2 10">Amino-acid biosynthesis; L-methionine biosynthesis via de novo pathway; L-methionine from L-homocysteine (MetE route): step 1/1.</text>
</comment>
<feature type="binding site" evidence="10 11">
    <location>
        <position position="600"/>
    </location>
    <ligand>
        <name>L-methionine</name>
        <dbReference type="ChEBI" id="CHEBI:57844"/>
    </ligand>
</feature>
<dbReference type="AlphaFoldDB" id="A0A8J7MFK9"/>
<organism evidence="16 17">
    <name type="scientific">Persicirhabdus sediminis</name>
    <dbReference type="NCBI Taxonomy" id="454144"/>
    <lineage>
        <taxon>Bacteria</taxon>
        <taxon>Pseudomonadati</taxon>
        <taxon>Verrucomicrobiota</taxon>
        <taxon>Verrucomicrobiia</taxon>
        <taxon>Verrucomicrobiales</taxon>
        <taxon>Verrucomicrobiaceae</taxon>
        <taxon>Persicirhabdus</taxon>
    </lineage>
</organism>
<dbReference type="PANTHER" id="PTHR30519">
    <property type="entry name" value="5-METHYLTETRAHYDROPTEROYLTRIGLUTAMATE--HOMOCYSTEINE METHYLTRANSFERASE"/>
    <property type="match status" value="1"/>
</dbReference>
<dbReference type="GO" id="GO:0009086">
    <property type="term" value="P:methionine biosynthetic process"/>
    <property type="evidence" value="ECO:0007669"/>
    <property type="project" value="UniProtKB-UniRule"/>
</dbReference>
<keyword evidence="10" id="KW-0677">Repeat</keyword>
<evidence type="ECO:0000256" key="8">
    <source>
        <dbReference type="ARBA" id="ARBA00022833"/>
    </source>
</evidence>
<feature type="binding site" evidence="10">
    <location>
        <position position="727"/>
    </location>
    <ligand>
        <name>Zn(2+)</name>
        <dbReference type="ChEBI" id="CHEBI:29105"/>
        <note>catalytic</note>
    </ligand>
</feature>
<feature type="binding site" evidence="10">
    <location>
        <position position="113"/>
    </location>
    <ligand>
        <name>5-methyltetrahydropteroyltri-L-glutamate</name>
        <dbReference type="ChEBI" id="CHEBI:58207"/>
    </ligand>
</feature>
<feature type="binding site" evidence="12">
    <location>
        <position position="666"/>
    </location>
    <ligand>
        <name>Zn(2+)</name>
        <dbReference type="ChEBI" id="CHEBI:29105"/>
        <label>1</label>
        <note>catalytic</note>
    </ligand>
</feature>
<proteinExistence type="inferred from homology"/>
<dbReference type="CDD" id="cd03311">
    <property type="entry name" value="CIMS_C_terminal_like"/>
    <property type="match status" value="1"/>
</dbReference>
<feature type="binding site" evidence="10">
    <location>
        <position position="666"/>
    </location>
    <ligand>
        <name>Zn(2+)</name>
        <dbReference type="ChEBI" id="CHEBI:29105"/>
        <note>catalytic</note>
    </ligand>
</feature>
<comment type="catalytic activity">
    <reaction evidence="10">
        <text>5-methyltetrahydropteroyltri-L-glutamate + L-homocysteine = tetrahydropteroyltri-L-glutamate + L-methionine</text>
        <dbReference type="Rhea" id="RHEA:21196"/>
        <dbReference type="ChEBI" id="CHEBI:57844"/>
        <dbReference type="ChEBI" id="CHEBI:58140"/>
        <dbReference type="ChEBI" id="CHEBI:58199"/>
        <dbReference type="ChEBI" id="CHEBI:58207"/>
        <dbReference type="EC" id="2.1.1.14"/>
    </reaction>
</comment>
<keyword evidence="9 10" id="KW-0486">Methionine biosynthesis</keyword>
<evidence type="ECO:0000256" key="12">
    <source>
        <dbReference type="PIRSR" id="PIRSR000382-2"/>
    </source>
</evidence>